<reference evidence="2" key="1">
    <citation type="submission" date="2022-11" db="EMBL/GenBank/DDBJ databases">
        <title>Minimal conservation of predation-associated metabolite biosynthetic gene clusters underscores biosynthetic potential of Myxococcota including descriptions for ten novel species: Archangium lansinium sp. nov., Myxococcus landrumus sp. nov., Nannocystis bai.</title>
        <authorList>
            <person name="Ahearne A."/>
            <person name="Stevens C."/>
            <person name="Phillips K."/>
        </authorList>
    </citation>
    <scope>NUCLEOTIDE SEQUENCE</scope>
    <source>
        <strain evidence="2">Na p29</strain>
    </source>
</reference>
<dbReference type="Proteomes" id="UP001150924">
    <property type="component" value="Unassembled WGS sequence"/>
</dbReference>
<gene>
    <name evidence="2" type="ORF">OV079_39860</name>
</gene>
<accession>A0A9X3F533</accession>
<evidence type="ECO:0000313" key="2">
    <source>
        <dbReference type="EMBL" id="MCY1011616.1"/>
    </source>
</evidence>
<dbReference type="RefSeq" id="WP_267774902.1">
    <property type="nucleotide sequence ID" value="NZ_JAPNKE010000002.1"/>
</dbReference>
<organism evidence="2 3">
    <name type="scientific">Nannocystis pusilla</name>
    <dbReference type="NCBI Taxonomy" id="889268"/>
    <lineage>
        <taxon>Bacteria</taxon>
        <taxon>Pseudomonadati</taxon>
        <taxon>Myxococcota</taxon>
        <taxon>Polyangia</taxon>
        <taxon>Nannocystales</taxon>
        <taxon>Nannocystaceae</taxon>
        <taxon>Nannocystis</taxon>
    </lineage>
</organism>
<protein>
    <submittedName>
        <fullName evidence="2">Uncharacterized protein</fullName>
    </submittedName>
</protein>
<comment type="caution">
    <text evidence="2">The sequence shown here is derived from an EMBL/GenBank/DDBJ whole genome shotgun (WGS) entry which is preliminary data.</text>
</comment>
<proteinExistence type="predicted"/>
<feature type="chain" id="PRO_5040923009" evidence="1">
    <location>
        <begin position="22"/>
        <end position="177"/>
    </location>
</feature>
<evidence type="ECO:0000313" key="3">
    <source>
        <dbReference type="Proteomes" id="UP001150924"/>
    </source>
</evidence>
<keyword evidence="1" id="KW-0732">Signal</keyword>
<dbReference type="AlphaFoldDB" id="A0A9X3F533"/>
<evidence type="ECO:0000256" key="1">
    <source>
        <dbReference type="SAM" id="SignalP"/>
    </source>
</evidence>
<sequence>MRKASIVTVSVFSLFGSLAVAAPPPFNSLPTFTDNGTTLTAAGSLNGLGGGDLEITIEATGTETVVCADPVGVDPPAPTEVVLIGSKVVTATANTPVAFADLVSSLPPAPACALAEGEGLAPQHDVSFTKASLKIRPVQTDPMLPPLKMLRCIQCTFKAPSVDGPAKPQHCLSMTIC</sequence>
<feature type="signal peptide" evidence="1">
    <location>
        <begin position="1"/>
        <end position="21"/>
    </location>
</feature>
<keyword evidence="3" id="KW-1185">Reference proteome</keyword>
<dbReference type="EMBL" id="JAPNKE010000002">
    <property type="protein sequence ID" value="MCY1011616.1"/>
    <property type="molecule type" value="Genomic_DNA"/>
</dbReference>
<name>A0A9X3F533_9BACT</name>